<accession>A0A232F6L3</accession>
<comment type="caution">
    <text evidence="1">The sequence shown here is derived from an EMBL/GenBank/DDBJ whole genome shotgun (WGS) entry which is preliminary data.</text>
</comment>
<dbReference type="Proteomes" id="UP000215335">
    <property type="component" value="Unassembled WGS sequence"/>
</dbReference>
<protein>
    <submittedName>
        <fullName evidence="1">Uncharacterized protein</fullName>
    </submittedName>
</protein>
<dbReference type="EMBL" id="NNAY01000846">
    <property type="protein sequence ID" value="OXU26222.1"/>
    <property type="molecule type" value="Genomic_DNA"/>
</dbReference>
<dbReference type="AlphaFoldDB" id="A0A232F6L3"/>
<evidence type="ECO:0000313" key="1">
    <source>
        <dbReference type="EMBL" id="OXU26222.1"/>
    </source>
</evidence>
<organism evidence="1 2">
    <name type="scientific">Trichomalopsis sarcophagae</name>
    <dbReference type="NCBI Taxonomy" id="543379"/>
    <lineage>
        <taxon>Eukaryota</taxon>
        <taxon>Metazoa</taxon>
        <taxon>Ecdysozoa</taxon>
        <taxon>Arthropoda</taxon>
        <taxon>Hexapoda</taxon>
        <taxon>Insecta</taxon>
        <taxon>Pterygota</taxon>
        <taxon>Neoptera</taxon>
        <taxon>Endopterygota</taxon>
        <taxon>Hymenoptera</taxon>
        <taxon>Apocrita</taxon>
        <taxon>Proctotrupomorpha</taxon>
        <taxon>Chalcidoidea</taxon>
        <taxon>Pteromalidae</taxon>
        <taxon>Pteromalinae</taxon>
        <taxon>Trichomalopsis</taxon>
    </lineage>
</organism>
<name>A0A232F6L3_9HYME</name>
<reference evidence="1 2" key="1">
    <citation type="journal article" date="2017" name="Curr. Biol.">
        <title>The Evolution of Venom by Co-option of Single-Copy Genes.</title>
        <authorList>
            <person name="Martinson E.O."/>
            <person name="Mrinalini"/>
            <person name="Kelkar Y.D."/>
            <person name="Chang C.H."/>
            <person name="Werren J.H."/>
        </authorList>
    </citation>
    <scope>NUCLEOTIDE SEQUENCE [LARGE SCALE GENOMIC DNA]</scope>
    <source>
        <strain evidence="1 2">Alberta</strain>
        <tissue evidence="1">Whole body</tissue>
    </source>
</reference>
<gene>
    <name evidence="1" type="ORF">TSAR_015647</name>
</gene>
<proteinExistence type="predicted"/>
<evidence type="ECO:0000313" key="2">
    <source>
        <dbReference type="Proteomes" id="UP000215335"/>
    </source>
</evidence>
<sequence length="158" mass="17901">MKPAIHVIGLKDDAVAEGYRARRDFACSPHKRGWLDRMLENRFDMPRLESVNDSSFEKAGYVCIVKSAGELSFENFYILCLDILAAVNPSGNGGRREVRITSNGSKRFLDKLKEFQTPTVRDATFRTTALFIAEHCHLRGGDTDERKLHFVPCLHLPC</sequence>
<keyword evidence="2" id="KW-1185">Reference proteome</keyword>